<dbReference type="Proteomes" id="UP000046392">
    <property type="component" value="Unplaced"/>
</dbReference>
<name>A0A0N5C9B5_STREA</name>
<evidence type="ECO:0000313" key="2">
    <source>
        <dbReference type="Proteomes" id="UP000046392"/>
    </source>
</evidence>
<dbReference type="AlphaFoldDB" id="A0A0N5C9B5"/>
<proteinExistence type="predicted"/>
<feature type="transmembrane region" description="Helical" evidence="1">
    <location>
        <begin position="183"/>
        <end position="206"/>
    </location>
</feature>
<accession>A0A0N5C9B5</accession>
<feature type="transmembrane region" description="Helical" evidence="1">
    <location>
        <begin position="148"/>
        <end position="176"/>
    </location>
</feature>
<feature type="transmembrane region" description="Helical" evidence="1">
    <location>
        <begin position="7"/>
        <end position="29"/>
    </location>
</feature>
<keyword evidence="2" id="KW-1185">Reference proteome</keyword>
<organism evidence="2 3">
    <name type="scientific">Strongyloides papillosus</name>
    <name type="common">Intestinal threadworm</name>
    <dbReference type="NCBI Taxonomy" id="174720"/>
    <lineage>
        <taxon>Eukaryota</taxon>
        <taxon>Metazoa</taxon>
        <taxon>Ecdysozoa</taxon>
        <taxon>Nematoda</taxon>
        <taxon>Chromadorea</taxon>
        <taxon>Rhabditida</taxon>
        <taxon>Tylenchina</taxon>
        <taxon>Panagrolaimomorpha</taxon>
        <taxon>Strongyloidoidea</taxon>
        <taxon>Strongyloididae</taxon>
        <taxon>Strongyloides</taxon>
    </lineage>
</organism>
<dbReference type="WBParaSite" id="SPAL_0001449800.1">
    <property type="protein sequence ID" value="SPAL_0001449800.1"/>
    <property type="gene ID" value="SPAL_0001449800"/>
</dbReference>
<reference evidence="3" key="1">
    <citation type="submission" date="2017-02" db="UniProtKB">
        <authorList>
            <consortium name="WormBaseParasite"/>
        </authorList>
    </citation>
    <scope>IDENTIFICATION</scope>
</reference>
<sequence>MGSRVTSLLAVIISLLVLIGAVVLFFIGFTDFQPESAKDLLKVNEAKVDTSKLPIIDIIGFLNNGKGHGASITFKNGTNVTVGSLITYPICVYIPLSLDEIKNGSKSSSLKSDKKDNERVKFHMKPSKTATSTIDLCEENSKLTRIRLIIVGTGIVGVVILSLIIIFTIFILFGFCSSVNIPMFVAIIGVLAFCSGGTCLGSLIYMNVNYYTLRGLESTEVSTEYDLPKQGNNKFYLLSCICMLLSNLVFVVMMFIAARQRRREIILSAAHQLAPTAGLSSKIAT</sequence>
<evidence type="ECO:0000256" key="1">
    <source>
        <dbReference type="SAM" id="Phobius"/>
    </source>
</evidence>
<protein>
    <submittedName>
        <fullName evidence="3">Transmembrane protein</fullName>
    </submittedName>
</protein>
<evidence type="ECO:0000313" key="3">
    <source>
        <dbReference type="WBParaSite" id="SPAL_0001449800.1"/>
    </source>
</evidence>
<keyword evidence="1" id="KW-0812">Transmembrane</keyword>
<keyword evidence="1" id="KW-0472">Membrane</keyword>
<keyword evidence="1" id="KW-1133">Transmembrane helix</keyword>
<feature type="transmembrane region" description="Helical" evidence="1">
    <location>
        <begin position="235"/>
        <end position="258"/>
    </location>
</feature>